<dbReference type="OrthoDB" id="2329615at2"/>
<dbReference type="EMBL" id="AWWK01000026">
    <property type="protein sequence ID" value="ETY74745.1"/>
    <property type="molecule type" value="Genomic_DNA"/>
</dbReference>
<proteinExistence type="predicted"/>
<keyword evidence="1" id="KW-0812">Transmembrane</keyword>
<dbReference type="Proteomes" id="UP000019247">
    <property type="component" value="Unassembled WGS sequence"/>
</dbReference>
<name>W6TCP4_9LACO</name>
<evidence type="ECO:0008006" key="4">
    <source>
        <dbReference type="Google" id="ProtNLM"/>
    </source>
</evidence>
<evidence type="ECO:0000256" key="1">
    <source>
        <dbReference type="SAM" id="Phobius"/>
    </source>
</evidence>
<dbReference type="RefSeq" id="WP_024623743.1">
    <property type="nucleotide sequence ID" value="NZ_KK036479.1"/>
</dbReference>
<dbReference type="STRING" id="1400520.LFAB_05620"/>
<dbReference type="PATRIC" id="fig|1400520.3.peg.1095"/>
<comment type="caution">
    <text evidence="2">The sequence shown here is derived from an EMBL/GenBank/DDBJ whole genome shotgun (WGS) entry which is preliminary data.</text>
</comment>
<dbReference type="HOGENOM" id="CLU_166074_1_0_9"/>
<evidence type="ECO:0000313" key="3">
    <source>
        <dbReference type="Proteomes" id="UP000019247"/>
    </source>
</evidence>
<protein>
    <recommendedName>
        <fullName evidence="4">DUF1648 domain-containing protein</fullName>
    </recommendedName>
</protein>
<keyword evidence="1" id="KW-0472">Membrane</keyword>
<dbReference type="AlphaFoldDB" id="W6TCP4"/>
<feature type="transmembrane region" description="Helical" evidence="1">
    <location>
        <begin position="7"/>
        <end position="35"/>
    </location>
</feature>
<evidence type="ECO:0000313" key="2">
    <source>
        <dbReference type="EMBL" id="ETY74745.1"/>
    </source>
</evidence>
<accession>W6TCP4</accession>
<feature type="transmembrane region" description="Helical" evidence="1">
    <location>
        <begin position="47"/>
        <end position="67"/>
    </location>
</feature>
<organism evidence="2 3">
    <name type="scientific">Lactiplantibacillus fabifermentans T30PCM01</name>
    <dbReference type="NCBI Taxonomy" id="1400520"/>
    <lineage>
        <taxon>Bacteria</taxon>
        <taxon>Bacillati</taxon>
        <taxon>Bacillota</taxon>
        <taxon>Bacilli</taxon>
        <taxon>Lactobacillales</taxon>
        <taxon>Lactobacillaceae</taxon>
        <taxon>Lactiplantibacillus</taxon>
    </lineage>
</organism>
<sequence length="111" mass="12350">MKRFNLFCLIAVVVLYTISLGMIAMAPTTIVVHFGGVGQADSLGSRWYLLLEPTLFSVIAQVMTMVLRYRRKRQGLQAIPNTLPGEYAMIGILVVLFVLFTGLMWQQIAVG</sequence>
<feature type="transmembrane region" description="Helical" evidence="1">
    <location>
        <begin position="87"/>
        <end position="108"/>
    </location>
</feature>
<reference evidence="2 3" key="1">
    <citation type="journal article" date="2014" name="Genome Announc.">
        <title>Genome Sequence of Lactobacillus fabifermentans Strain T30PCM01, Isolated from Fermenting Grape Marc.</title>
        <authorList>
            <person name="Treu L."/>
            <person name="Vendramin V."/>
            <person name="Bovo B."/>
            <person name="Giacomini A."/>
            <person name="Corich V."/>
            <person name="Campanaro S."/>
        </authorList>
    </citation>
    <scope>NUCLEOTIDE SEQUENCE [LARGE SCALE GENOMIC DNA]</scope>
    <source>
        <strain evidence="2 3">T30PCM01</strain>
    </source>
</reference>
<keyword evidence="1" id="KW-1133">Transmembrane helix</keyword>
<gene>
    <name evidence="2" type="ORF">LFAB_05620</name>
</gene>
<dbReference type="eggNOG" id="ENOG5030AVC">
    <property type="taxonomic scope" value="Bacteria"/>
</dbReference>